<evidence type="ECO:0000313" key="2">
    <source>
        <dbReference type="EMBL" id="OQR41561.1"/>
    </source>
</evidence>
<dbReference type="PANTHER" id="PTHR38598:SF1">
    <property type="entry name" value="INNER MEMBRANE PROTEIN YJCH"/>
    <property type="match status" value="1"/>
</dbReference>
<name>A0A1V9VBV2_9BACT</name>
<dbReference type="InterPro" id="IPR052959">
    <property type="entry name" value="Inner_membrane_assoc"/>
</dbReference>
<evidence type="ECO:0000313" key="3">
    <source>
        <dbReference type="Proteomes" id="UP000192599"/>
    </source>
</evidence>
<protein>
    <recommendedName>
        <fullName evidence="4">DUF485 domain-containing protein</fullName>
    </recommendedName>
</protein>
<reference evidence="2 3" key="1">
    <citation type="submission" date="2017-04" db="EMBL/GenBank/DDBJ databases">
        <title>Accumulation and expression of multiple antibiotic resistance genes in Arcobacter cryaerophilus that thrives in sewage.</title>
        <authorList>
            <person name="Millar J.A."/>
            <person name="Raghavan R."/>
        </authorList>
    </citation>
    <scope>NUCLEOTIDE SEQUENCE [LARGE SCALE GENOMIC DNA]</scope>
    <source>
        <strain evidence="2 3">AZT-1</strain>
    </source>
</reference>
<sequence length="122" mass="13923">MLLQLKYFTISTNLILGEKMDNKLVERIKANPKYHELVSKRSSFAIKLAIFMLVVYYGFILTIAFNKEFFATKIGETMTVAFPIGFGIIVIAFLTTLVYVVRANGEFEDLTNDIKNDVKDIL</sequence>
<gene>
    <name evidence="2" type="ORF">AS859_05035</name>
</gene>
<accession>A0A1V9VBV2</accession>
<comment type="caution">
    <text evidence="2">The sequence shown here is derived from an EMBL/GenBank/DDBJ whole genome shotgun (WGS) entry which is preliminary data.</text>
</comment>
<keyword evidence="1" id="KW-0812">Transmembrane</keyword>
<dbReference type="GO" id="GO:0005886">
    <property type="term" value="C:plasma membrane"/>
    <property type="evidence" value="ECO:0007669"/>
    <property type="project" value="TreeGrafter"/>
</dbReference>
<dbReference type="Proteomes" id="UP000192599">
    <property type="component" value="Unassembled WGS sequence"/>
</dbReference>
<feature type="transmembrane region" description="Helical" evidence="1">
    <location>
        <begin position="44"/>
        <end position="65"/>
    </location>
</feature>
<dbReference type="EMBL" id="LNTC01000046">
    <property type="protein sequence ID" value="OQR41561.1"/>
    <property type="molecule type" value="Genomic_DNA"/>
</dbReference>
<feature type="transmembrane region" description="Helical" evidence="1">
    <location>
        <begin position="80"/>
        <end position="101"/>
    </location>
</feature>
<keyword evidence="1" id="KW-0472">Membrane</keyword>
<proteinExistence type="predicted"/>
<dbReference type="InterPro" id="IPR007436">
    <property type="entry name" value="DUF485"/>
</dbReference>
<keyword evidence="1" id="KW-1133">Transmembrane helix</keyword>
<dbReference type="PANTHER" id="PTHR38598">
    <property type="entry name" value="INNER MEMBRANE PROTEIN YJCH"/>
    <property type="match status" value="1"/>
</dbReference>
<dbReference type="Pfam" id="PF04341">
    <property type="entry name" value="DUF485"/>
    <property type="match status" value="1"/>
</dbReference>
<dbReference type="AlphaFoldDB" id="A0A1V9VBV2"/>
<organism evidence="2 3">
    <name type="scientific">Aliarcobacter cryaerophilus</name>
    <dbReference type="NCBI Taxonomy" id="28198"/>
    <lineage>
        <taxon>Bacteria</taxon>
        <taxon>Pseudomonadati</taxon>
        <taxon>Campylobacterota</taxon>
        <taxon>Epsilonproteobacteria</taxon>
        <taxon>Campylobacterales</taxon>
        <taxon>Arcobacteraceae</taxon>
        <taxon>Aliarcobacter</taxon>
    </lineage>
</organism>
<evidence type="ECO:0000256" key="1">
    <source>
        <dbReference type="SAM" id="Phobius"/>
    </source>
</evidence>
<evidence type="ECO:0008006" key="4">
    <source>
        <dbReference type="Google" id="ProtNLM"/>
    </source>
</evidence>